<dbReference type="InterPro" id="IPR016292">
    <property type="entry name" value="Epoxide_hydrolase"/>
</dbReference>
<keyword evidence="2" id="KW-0058">Aromatic hydrocarbons catabolism</keyword>
<dbReference type="SUPFAM" id="SSF53474">
    <property type="entry name" value="alpha/beta-Hydrolases"/>
    <property type="match status" value="1"/>
</dbReference>
<gene>
    <name evidence="6" type="ORF">Triagg1_2780</name>
</gene>
<feature type="active site" description="Nucleophile" evidence="4">
    <location>
        <position position="265"/>
    </location>
</feature>
<dbReference type="GO" id="GO:0004301">
    <property type="term" value="F:epoxide hydrolase activity"/>
    <property type="evidence" value="ECO:0007669"/>
    <property type="project" value="TreeGrafter"/>
</dbReference>
<sequence>MDMDDVHNFGVEGCFARFKAFSSLSEYKYIKAKRATENLIRLAKTIKRRKKILQPNMVSSHALTLKLAGLSALVSVSLGNPIEHANHFDLKPFSINLSKGVPRMLELVKGTKLPDKEEYPGVGSSAGIALDVVKNLQRQWTVDFDWRKEEAKLNKYHHYTADIENLSIHFIHEKSHDPEAIPLLLNHGWPGSFLEFLPMINNLTQKATTSTGKPVSFHVIVPSMPGFAFSSAPPANWTVDDTARVFNTLMTKVLGYKSFATFGTDFGAGPAYSLYDNYNSSTRAAHFVFLPFFPLTPDQLAAENITLSSRLEQTEEENFVTWTTTGNAYFNEQATKPNTIGLALQDNPIGQLAWMGEKFIAWSDPRAGTAPSVLNHHEILLSTSLYYLTRSFTSSVYTYFQNQNAFKSVYTKAKTDAPLLFSAFQYNIVFWPQVLVAKLGNLVMYRNHEFGGHFPGLDNPPALIQDLREIGNYWDRA</sequence>
<evidence type="ECO:0000256" key="2">
    <source>
        <dbReference type="ARBA" id="ARBA00022797"/>
    </source>
</evidence>
<dbReference type="Pfam" id="PF06441">
    <property type="entry name" value="EHN"/>
    <property type="match status" value="1"/>
</dbReference>
<name>A0AAE1IIR1_9HYPO</name>
<dbReference type="PANTHER" id="PTHR21661:SF35">
    <property type="entry name" value="EPOXIDE HYDROLASE"/>
    <property type="match status" value="1"/>
</dbReference>
<dbReference type="PIRSF" id="PIRSF001112">
    <property type="entry name" value="Epoxide_hydrolase"/>
    <property type="match status" value="1"/>
</dbReference>
<organism evidence="6 7">
    <name type="scientific">Trichoderma aggressivum f. europaeum</name>
    <dbReference type="NCBI Taxonomy" id="173218"/>
    <lineage>
        <taxon>Eukaryota</taxon>
        <taxon>Fungi</taxon>
        <taxon>Dikarya</taxon>
        <taxon>Ascomycota</taxon>
        <taxon>Pezizomycotina</taxon>
        <taxon>Sordariomycetes</taxon>
        <taxon>Hypocreomycetidae</taxon>
        <taxon>Hypocreales</taxon>
        <taxon>Hypocreaceae</taxon>
        <taxon>Trichoderma</taxon>
    </lineage>
</organism>
<dbReference type="PRINTS" id="PR00412">
    <property type="entry name" value="EPOXHYDRLASE"/>
</dbReference>
<accession>A0AAE1IIR1</accession>
<dbReference type="InterPro" id="IPR029058">
    <property type="entry name" value="AB_hydrolase_fold"/>
</dbReference>
<comment type="similarity">
    <text evidence="1">Belongs to the peptidase S33 family.</text>
</comment>
<dbReference type="Gene3D" id="3.40.50.1820">
    <property type="entry name" value="alpha/beta hydrolase"/>
    <property type="match status" value="1"/>
</dbReference>
<dbReference type="InterPro" id="IPR000639">
    <property type="entry name" value="Epox_hydrolase-like"/>
</dbReference>
<evidence type="ECO:0000313" key="7">
    <source>
        <dbReference type="Proteomes" id="UP001273209"/>
    </source>
</evidence>
<protein>
    <recommendedName>
        <fullName evidence="5">Epoxide hydrolase N-terminal domain-containing protein</fullName>
    </recommendedName>
</protein>
<dbReference type="AlphaFoldDB" id="A0AAE1IIR1"/>
<feature type="active site" description="Proton acceptor" evidence="4">
    <location>
        <position position="453"/>
    </location>
</feature>
<evidence type="ECO:0000259" key="5">
    <source>
        <dbReference type="Pfam" id="PF06441"/>
    </source>
</evidence>
<evidence type="ECO:0000256" key="4">
    <source>
        <dbReference type="PIRSR" id="PIRSR001112-1"/>
    </source>
</evidence>
<reference evidence="6" key="1">
    <citation type="submission" date="2023-11" db="EMBL/GenBank/DDBJ databases">
        <title>The genome sequences of three competitors of mushroom-forming fungi.</title>
        <authorList>
            <person name="Beijen E."/>
            <person name="Ohm R.A."/>
        </authorList>
    </citation>
    <scope>NUCLEOTIDE SEQUENCE</scope>
    <source>
        <strain evidence="6">CBS 100526</strain>
    </source>
</reference>
<dbReference type="GeneID" id="87916904"/>
<dbReference type="PANTHER" id="PTHR21661">
    <property type="entry name" value="EPOXIDE HYDROLASE 1-RELATED"/>
    <property type="match status" value="1"/>
</dbReference>
<dbReference type="InterPro" id="IPR010497">
    <property type="entry name" value="Epoxide_hydro_N"/>
</dbReference>
<evidence type="ECO:0000256" key="1">
    <source>
        <dbReference type="ARBA" id="ARBA00010088"/>
    </source>
</evidence>
<evidence type="ECO:0000256" key="3">
    <source>
        <dbReference type="ARBA" id="ARBA00022801"/>
    </source>
</evidence>
<evidence type="ECO:0000313" key="6">
    <source>
        <dbReference type="EMBL" id="KAK4081248.1"/>
    </source>
</evidence>
<dbReference type="RefSeq" id="XP_062758397.1">
    <property type="nucleotide sequence ID" value="XM_062896999.1"/>
</dbReference>
<dbReference type="Proteomes" id="UP001273209">
    <property type="component" value="Unassembled WGS sequence"/>
</dbReference>
<dbReference type="EMBL" id="JAWRVG010000007">
    <property type="protein sequence ID" value="KAK4081248.1"/>
    <property type="molecule type" value="Genomic_DNA"/>
</dbReference>
<keyword evidence="7" id="KW-1185">Reference proteome</keyword>
<keyword evidence="3" id="KW-0378">Hydrolase</keyword>
<proteinExistence type="inferred from homology"/>
<feature type="active site" description="Proton donor" evidence="4">
    <location>
        <position position="399"/>
    </location>
</feature>
<dbReference type="GO" id="GO:0097176">
    <property type="term" value="P:epoxide metabolic process"/>
    <property type="evidence" value="ECO:0007669"/>
    <property type="project" value="TreeGrafter"/>
</dbReference>
<comment type="caution">
    <text evidence="6">The sequence shown here is derived from an EMBL/GenBank/DDBJ whole genome shotgun (WGS) entry which is preliminary data.</text>
</comment>
<feature type="domain" description="Epoxide hydrolase N-terminal" evidence="5">
    <location>
        <begin position="91"/>
        <end position="196"/>
    </location>
</feature>